<evidence type="ECO:0000313" key="16">
    <source>
        <dbReference type="Proteomes" id="UP000504635"/>
    </source>
</evidence>
<organism evidence="16 17">
    <name type="scientific">Sitophilus oryzae</name>
    <name type="common">Rice weevil</name>
    <name type="synonym">Curculio oryzae</name>
    <dbReference type="NCBI Taxonomy" id="7048"/>
    <lineage>
        <taxon>Eukaryota</taxon>
        <taxon>Metazoa</taxon>
        <taxon>Ecdysozoa</taxon>
        <taxon>Arthropoda</taxon>
        <taxon>Hexapoda</taxon>
        <taxon>Insecta</taxon>
        <taxon>Pterygota</taxon>
        <taxon>Neoptera</taxon>
        <taxon>Endopterygota</taxon>
        <taxon>Coleoptera</taxon>
        <taxon>Polyphaga</taxon>
        <taxon>Cucujiformia</taxon>
        <taxon>Curculionidae</taxon>
        <taxon>Dryophthorinae</taxon>
        <taxon>Sitophilus</taxon>
    </lineage>
</organism>
<evidence type="ECO:0000256" key="1">
    <source>
        <dbReference type="ARBA" id="ARBA00004115"/>
    </source>
</evidence>
<dbReference type="FunCoup" id="A0A6J2YG77">
    <property type="interactions" value="649"/>
</dbReference>
<dbReference type="AlphaFoldDB" id="A0A6J2YG77"/>
<feature type="domain" description="Renin receptor-like C-terminal transmembrane spanning segment" evidence="14">
    <location>
        <begin position="259"/>
        <end position="331"/>
    </location>
</feature>
<evidence type="ECO:0000256" key="3">
    <source>
        <dbReference type="ARBA" id="ARBA00004373"/>
    </source>
</evidence>
<evidence type="ECO:0000259" key="15">
    <source>
        <dbReference type="Pfam" id="PF25294"/>
    </source>
</evidence>
<reference evidence="17" key="1">
    <citation type="submission" date="2025-08" db="UniProtKB">
        <authorList>
            <consortium name="RefSeq"/>
        </authorList>
    </citation>
    <scope>IDENTIFICATION</scope>
    <source>
        <tissue evidence="17">Gonads</tissue>
    </source>
</reference>
<keyword evidence="6 12" id="KW-0812">Transmembrane</keyword>
<evidence type="ECO:0000256" key="6">
    <source>
        <dbReference type="ARBA" id="ARBA00022692"/>
    </source>
</evidence>
<evidence type="ECO:0000256" key="11">
    <source>
        <dbReference type="ARBA" id="ARBA00023170"/>
    </source>
</evidence>
<dbReference type="InParanoid" id="A0A6J2YG77"/>
<comment type="subcellular location">
    <subcellularLocation>
        <location evidence="2">Cell membrane</location>
        <topology evidence="2">Single-pass type I membrane protein</topology>
    </subcellularLocation>
    <subcellularLocation>
        <location evidence="1">Endoplasmic reticulum membrane</location>
        <topology evidence="1">Single-pass type I membrane protein</topology>
    </subcellularLocation>
    <subcellularLocation>
        <location evidence="3">Vesicle</location>
    </subcellularLocation>
</comment>
<sequence>MWSILPLFFLATTVYGAGEFSIIHHPGSIVFRGHDSVKQSTLPEVYTAALGFSTEHFSHWQGFYIENPFNIPEAIVTIAVDGVKDIGQNKGHHYPLLTNDDEARIFRSLAKRITERFPNEEPTLVRIDLSNGLDDVKQYSIFDGIKSDSPKHVSHKHLKLDVEEDRDFLKDIAIINQVAQKVSEGVVKEDFVPDVYWFRIASLHALSDLHGENSTQTQEAKQLLQDTITHLSDVFSKAYGNHVFVNVMTSDASHTRVRRNILATEEEQELKNKYNLAAKYNKDFPVIFNIILWLCVVIFFSIFAICVATATMDPGRDSIIYRMTSTRMKKDN</sequence>
<dbReference type="GeneID" id="115886750"/>
<dbReference type="Pfam" id="PF25294">
    <property type="entry name" value="RENR_N"/>
    <property type="match status" value="1"/>
</dbReference>
<dbReference type="OrthoDB" id="7866065at2759"/>
<dbReference type="CTD" id="10159"/>
<keyword evidence="5" id="KW-0165">Cleavage on pair of basic residues</keyword>
<keyword evidence="10 12" id="KW-0472">Membrane</keyword>
<evidence type="ECO:0000259" key="14">
    <source>
        <dbReference type="Pfam" id="PF07850"/>
    </source>
</evidence>
<dbReference type="PANTHER" id="PTHR13351">
    <property type="entry name" value="RENIN RECEPTOR"/>
    <property type="match status" value="1"/>
</dbReference>
<gene>
    <name evidence="17" type="primary">LOC115886750</name>
</gene>
<keyword evidence="7 13" id="KW-0732">Signal</keyword>
<evidence type="ECO:0000256" key="2">
    <source>
        <dbReference type="ARBA" id="ARBA00004251"/>
    </source>
</evidence>
<keyword evidence="16" id="KW-1185">Reference proteome</keyword>
<evidence type="ECO:0000313" key="17">
    <source>
        <dbReference type="RefSeq" id="XP_030761890.1"/>
    </source>
</evidence>
<dbReference type="Pfam" id="PF07850">
    <property type="entry name" value="Renin_r"/>
    <property type="match status" value="1"/>
</dbReference>
<proteinExistence type="predicted"/>
<dbReference type="PANTHER" id="PTHR13351:SF1">
    <property type="entry name" value="RENIN RECEPTOR"/>
    <property type="match status" value="1"/>
</dbReference>
<evidence type="ECO:0000256" key="5">
    <source>
        <dbReference type="ARBA" id="ARBA00022685"/>
    </source>
</evidence>
<keyword evidence="9 12" id="KW-1133">Transmembrane helix</keyword>
<feature type="domain" description="Renin receptor N-terminal" evidence="15">
    <location>
        <begin position="17"/>
        <end position="251"/>
    </location>
</feature>
<feature type="chain" id="PRO_5026908322" evidence="13">
    <location>
        <begin position="17"/>
        <end position="332"/>
    </location>
</feature>
<keyword evidence="11 17" id="KW-0675">Receptor</keyword>
<dbReference type="GO" id="GO:0038023">
    <property type="term" value="F:signaling receptor activity"/>
    <property type="evidence" value="ECO:0007669"/>
    <property type="project" value="InterPro"/>
</dbReference>
<feature type="transmembrane region" description="Helical" evidence="12">
    <location>
        <begin position="290"/>
        <end position="312"/>
    </location>
</feature>
<dbReference type="InterPro" id="IPR057318">
    <property type="entry name" value="RENR_N"/>
</dbReference>
<dbReference type="RefSeq" id="XP_030761890.1">
    <property type="nucleotide sequence ID" value="XM_030906030.1"/>
</dbReference>
<dbReference type="GO" id="GO:0009897">
    <property type="term" value="C:external side of plasma membrane"/>
    <property type="evidence" value="ECO:0007669"/>
    <property type="project" value="TreeGrafter"/>
</dbReference>
<name>A0A6J2YG77_SITOR</name>
<dbReference type="GO" id="GO:0005789">
    <property type="term" value="C:endoplasmic reticulum membrane"/>
    <property type="evidence" value="ECO:0007669"/>
    <property type="project" value="UniProtKB-SubCell"/>
</dbReference>
<dbReference type="GO" id="GO:0098588">
    <property type="term" value="C:bounding membrane of organelle"/>
    <property type="evidence" value="ECO:0007669"/>
    <property type="project" value="UniProtKB-ARBA"/>
</dbReference>
<evidence type="ECO:0000256" key="13">
    <source>
        <dbReference type="SAM" id="SignalP"/>
    </source>
</evidence>
<keyword evidence="4" id="KW-1003">Cell membrane</keyword>
<evidence type="ECO:0000256" key="12">
    <source>
        <dbReference type="SAM" id="Phobius"/>
    </source>
</evidence>
<evidence type="ECO:0000256" key="8">
    <source>
        <dbReference type="ARBA" id="ARBA00022824"/>
    </source>
</evidence>
<feature type="signal peptide" evidence="13">
    <location>
        <begin position="1"/>
        <end position="16"/>
    </location>
</feature>
<protein>
    <submittedName>
        <fullName evidence="17">Renin receptor</fullName>
    </submittedName>
</protein>
<dbReference type="InterPro" id="IPR056780">
    <property type="entry name" value="Renin_r_C"/>
</dbReference>
<dbReference type="GO" id="GO:0031982">
    <property type="term" value="C:vesicle"/>
    <property type="evidence" value="ECO:0007669"/>
    <property type="project" value="UniProtKB-SubCell"/>
</dbReference>
<dbReference type="InterPro" id="IPR012493">
    <property type="entry name" value="Renin_rcpt"/>
</dbReference>
<evidence type="ECO:0000256" key="7">
    <source>
        <dbReference type="ARBA" id="ARBA00022729"/>
    </source>
</evidence>
<dbReference type="GO" id="GO:0030177">
    <property type="term" value="P:positive regulation of Wnt signaling pathway"/>
    <property type="evidence" value="ECO:0007669"/>
    <property type="project" value="TreeGrafter"/>
</dbReference>
<dbReference type="Proteomes" id="UP000504635">
    <property type="component" value="Unplaced"/>
</dbReference>
<evidence type="ECO:0000256" key="10">
    <source>
        <dbReference type="ARBA" id="ARBA00023136"/>
    </source>
</evidence>
<dbReference type="KEGG" id="soy:115886750"/>
<evidence type="ECO:0000256" key="4">
    <source>
        <dbReference type="ARBA" id="ARBA00022475"/>
    </source>
</evidence>
<keyword evidence="8" id="KW-0256">Endoplasmic reticulum</keyword>
<accession>A0A6J2YG77</accession>
<evidence type="ECO:0000256" key="9">
    <source>
        <dbReference type="ARBA" id="ARBA00022989"/>
    </source>
</evidence>